<sequence length="238" mass="26156">MTSDQKPKSDIRHRPDQASDSATTVAQDHIPPERNNPQLPLSTDPIPLFEPSPHGQLTSLEDANKQSLSGAENRQCTLCTPASLAQLFKESTSRHKDGLPWHNHMVVESALYRTISSHSCDHGKERGQQTNYGYPPTSFGDYPSCSLASAVIVPYQASKITQPNLLATMGKIRRSEVLSPGRNAELHEILNSISQSTRPLLVENGATHDNSSNDLLYSEVPRCQVTASSRDDRKRGSC</sequence>
<comment type="caution">
    <text evidence="2">The sequence shown here is derived from an EMBL/GenBank/DDBJ whole genome shotgun (WGS) entry which is preliminary data.</text>
</comment>
<proteinExistence type="predicted"/>
<gene>
    <name evidence="2" type="ORF">EJ08DRAFT_663085</name>
</gene>
<name>A0A9P4NLR8_9PEZI</name>
<evidence type="ECO:0000256" key="1">
    <source>
        <dbReference type="SAM" id="MobiDB-lite"/>
    </source>
</evidence>
<evidence type="ECO:0000313" key="3">
    <source>
        <dbReference type="Proteomes" id="UP000800235"/>
    </source>
</evidence>
<keyword evidence="3" id="KW-1185">Reference proteome</keyword>
<feature type="compositionally biased region" description="Basic and acidic residues" evidence="1">
    <location>
        <begin position="1"/>
        <end position="17"/>
    </location>
</feature>
<protein>
    <submittedName>
        <fullName evidence="2">Uncharacterized protein</fullName>
    </submittedName>
</protein>
<dbReference type="Proteomes" id="UP000800235">
    <property type="component" value="Unassembled WGS sequence"/>
</dbReference>
<dbReference type="EMBL" id="MU007062">
    <property type="protein sequence ID" value="KAF2427155.1"/>
    <property type="molecule type" value="Genomic_DNA"/>
</dbReference>
<feature type="region of interest" description="Disordered" evidence="1">
    <location>
        <begin position="1"/>
        <end position="59"/>
    </location>
</feature>
<dbReference type="AlphaFoldDB" id="A0A9P4NLR8"/>
<evidence type="ECO:0000313" key="2">
    <source>
        <dbReference type="EMBL" id="KAF2427155.1"/>
    </source>
</evidence>
<reference evidence="2" key="1">
    <citation type="journal article" date="2020" name="Stud. Mycol.">
        <title>101 Dothideomycetes genomes: a test case for predicting lifestyles and emergence of pathogens.</title>
        <authorList>
            <person name="Haridas S."/>
            <person name="Albert R."/>
            <person name="Binder M."/>
            <person name="Bloem J."/>
            <person name="Labutti K."/>
            <person name="Salamov A."/>
            <person name="Andreopoulos B."/>
            <person name="Baker S."/>
            <person name="Barry K."/>
            <person name="Bills G."/>
            <person name="Bluhm B."/>
            <person name="Cannon C."/>
            <person name="Castanera R."/>
            <person name="Culley D."/>
            <person name="Daum C."/>
            <person name="Ezra D."/>
            <person name="Gonzalez J."/>
            <person name="Henrissat B."/>
            <person name="Kuo A."/>
            <person name="Liang C."/>
            <person name="Lipzen A."/>
            <person name="Lutzoni F."/>
            <person name="Magnuson J."/>
            <person name="Mondo S."/>
            <person name="Nolan M."/>
            <person name="Ohm R."/>
            <person name="Pangilinan J."/>
            <person name="Park H.-J."/>
            <person name="Ramirez L."/>
            <person name="Alfaro M."/>
            <person name="Sun H."/>
            <person name="Tritt A."/>
            <person name="Yoshinaga Y."/>
            <person name="Zwiers L.-H."/>
            <person name="Turgeon B."/>
            <person name="Goodwin S."/>
            <person name="Spatafora J."/>
            <person name="Crous P."/>
            <person name="Grigoriev I."/>
        </authorList>
    </citation>
    <scope>NUCLEOTIDE SEQUENCE</scope>
    <source>
        <strain evidence="2">CBS 130266</strain>
    </source>
</reference>
<accession>A0A9P4NLR8</accession>
<organism evidence="2 3">
    <name type="scientific">Tothia fuscella</name>
    <dbReference type="NCBI Taxonomy" id="1048955"/>
    <lineage>
        <taxon>Eukaryota</taxon>
        <taxon>Fungi</taxon>
        <taxon>Dikarya</taxon>
        <taxon>Ascomycota</taxon>
        <taxon>Pezizomycotina</taxon>
        <taxon>Dothideomycetes</taxon>
        <taxon>Pleosporomycetidae</taxon>
        <taxon>Venturiales</taxon>
        <taxon>Cylindrosympodiaceae</taxon>
        <taxon>Tothia</taxon>
    </lineage>
</organism>